<gene>
    <name evidence="2" type="ORF">F988_01745</name>
</gene>
<dbReference type="AlphaFoldDB" id="N8RRP8"/>
<feature type="domain" description="Circularly permuted ATP-grasp type 2" evidence="1">
    <location>
        <begin position="122"/>
        <end position="496"/>
    </location>
</feature>
<reference evidence="2 3" key="1">
    <citation type="submission" date="2013-02" db="EMBL/GenBank/DDBJ databases">
        <title>The Genome Sequence of Acinetobacter parvus CIP 108168.</title>
        <authorList>
            <consortium name="The Broad Institute Genome Sequencing Platform"/>
            <consortium name="The Broad Institute Genome Sequencing Center for Infectious Disease"/>
            <person name="Cerqueira G."/>
            <person name="Feldgarden M."/>
            <person name="Courvalin P."/>
            <person name="Perichon B."/>
            <person name="Grillot-Courvalin C."/>
            <person name="Clermont D."/>
            <person name="Rocha E."/>
            <person name="Yoon E.-J."/>
            <person name="Nemec A."/>
            <person name="Walker B."/>
            <person name="Young S.K."/>
            <person name="Zeng Q."/>
            <person name="Gargeya S."/>
            <person name="Fitzgerald M."/>
            <person name="Haas B."/>
            <person name="Abouelleil A."/>
            <person name="Alvarado L."/>
            <person name="Arachchi H.M."/>
            <person name="Berlin A.M."/>
            <person name="Chapman S.B."/>
            <person name="Dewar J."/>
            <person name="Goldberg J."/>
            <person name="Griggs A."/>
            <person name="Gujja S."/>
            <person name="Hansen M."/>
            <person name="Howarth C."/>
            <person name="Imamovic A."/>
            <person name="Larimer J."/>
            <person name="McCowan C."/>
            <person name="Murphy C."/>
            <person name="Neiman D."/>
            <person name="Pearson M."/>
            <person name="Priest M."/>
            <person name="Roberts A."/>
            <person name="Saif S."/>
            <person name="Shea T."/>
            <person name="Sisk P."/>
            <person name="Sykes S."/>
            <person name="Wortman J."/>
            <person name="Nusbaum C."/>
            <person name="Birren B."/>
        </authorList>
    </citation>
    <scope>NUCLEOTIDE SEQUENCE [LARGE SCALE GENOMIC DNA]</scope>
    <source>
        <strain evidence="2 3">CIP 108168</strain>
    </source>
</reference>
<dbReference type="InterPro" id="IPR025841">
    <property type="entry name" value="CP_ATPgrasp_2"/>
</dbReference>
<name>N8RRP8_9GAMM</name>
<dbReference type="HOGENOM" id="CLU_017048_2_0_6"/>
<dbReference type="InterPro" id="IPR016450">
    <property type="entry name" value="UCP005522"/>
</dbReference>
<protein>
    <recommendedName>
        <fullName evidence="1">Circularly permuted ATP-grasp type 2 domain-containing protein</fullName>
    </recommendedName>
</protein>
<dbReference type="SUPFAM" id="SSF56059">
    <property type="entry name" value="Glutathione synthetase ATP-binding domain-like"/>
    <property type="match status" value="1"/>
</dbReference>
<dbReference type="PIRSF" id="PIRSF005522">
    <property type="entry name" value="UCP005522"/>
    <property type="match status" value="1"/>
</dbReference>
<sequence>MPEQEHNLNISTDYYSPDQTAAVSVYSSTFIPDIPDIPELSSITTNLFEQLKSQFFNEMLDDKSFNGEASKKIEQWLSIRSLDELKVLGAQAKQHFLYQGITFNVYGDQEGTERTIPYDLIPRVIEKKQWEKISSGCAQRVKALNLFLDDIYHEQNILKDGLIPAHQVMAHEAFQPHMLRHHLKGKVYSQISGIDIIRDGRGDFFVLEDNLRTPSGVSYMLESRKISQKLMPDLCSSNNLQGIEQYPTLLRAILEENAYVDKPFIVVLTPGRFNSAYYEHAFLAREMDVPLVTSRDLFVENDKVFAKTIRGRQQVDVIYRRVDDEFLDPLVFRADSTLGVAGLMSAYLQNNVVIANAPGTGVADDKSIYPYVDQMIQYYLGETPILSNVPTYQCRDSEQLDYVLNNLEKLVVKEAQGSGGYGMLIGPQADQQQIEQFRQKIMQTPHLYIAQPTLALSVAPTLTTDGVAERHIDLRPFVLSSPYRTEIVPGGLTRVAMQAGSLVVNSSQGGGIKDTWVVESLHS</sequence>
<dbReference type="Pfam" id="PF14403">
    <property type="entry name" value="CP_ATPgrasp_2"/>
    <property type="match status" value="1"/>
</dbReference>
<dbReference type="InterPro" id="IPR051680">
    <property type="entry name" value="ATP-dep_Glu-Cys_Ligase-2"/>
</dbReference>
<dbReference type="Gene3D" id="3.40.50.11290">
    <property type="match status" value="1"/>
</dbReference>
<evidence type="ECO:0000313" key="3">
    <source>
        <dbReference type="Proteomes" id="UP000023776"/>
    </source>
</evidence>
<dbReference type="GeneID" id="99690069"/>
<organism evidence="2 3">
    <name type="scientific">Acinetobacter parvus DSM 16617 = CIP 108168</name>
    <dbReference type="NCBI Taxonomy" id="981333"/>
    <lineage>
        <taxon>Bacteria</taxon>
        <taxon>Pseudomonadati</taxon>
        <taxon>Pseudomonadota</taxon>
        <taxon>Gammaproteobacteria</taxon>
        <taxon>Moraxellales</taxon>
        <taxon>Moraxellaceae</taxon>
        <taxon>Acinetobacter</taxon>
    </lineage>
</organism>
<dbReference type="PATRIC" id="fig|981333.9.peg.1798"/>
<comment type="caution">
    <text evidence="2">The sequence shown here is derived from an EMBL/GenBank/DDBJ whole genome shotgun (WGS) entry which is preliminary data.</text>
</comment>
<dbReference type="PANTHER" id="PTHR34595">
    <property type="entry name" value="BLR5612 PROTEIN"/>
    <property type="match status" value="1"/>
</dbReference>
<dbReference type="RefSeq" id="WP_004682509.1">
    <property type="nucleotide sequence ID" value="NZ_AIEB01000029.1"/>
</dbReference>
<evidence type="ECO:0000313" key="2">
    <source>
        <dbReference type="EMBL" id="ENU36244.1"/>
    </source>
</evidence>
<dbReference type="Gene3D" id="3.30.1490.270">
    <property type="match status" value="1"/>
</dbReference>
<evidence type="ECO:0000259" key="1">
    <source>
        <dbReference type="Pfam" id="PF14403"/>
    </source>
</evidence>
<dbReference type="PANTHER" id="PTHR34595:SF7">
    <property type="entry name" value="SLL1039 PROTEIN"/>
    <property type="match status" value="1"/>
</dbReference>
<dbReference type="EMBL" id="APOM01000046">
    <property type="protein sequence ID" value="ENU36244.1"/>
    <property type="molecule type" value="Genomic_DNA"/>
</dbReference>
<accession>N8RRP8</accession>
<proteinExistence type="predicted"/>
<keyword evidence="3" id="KW-1185">Reference proteome</keyword>
<dbReference type="Proteomes" id="UP000023776">
    <property type="component" value="Unassembled WGS sequence"/>
</dbReference>